<reference evidence="2" key="1">
    <citation type="submission" date="2017-02" db="EMBL/GenBank/DDBJ databases">
        <authorList>
            <person name="Varghese N."/>
            <person name="Submissions S."/>
        </authorList>
    </citation>
    <scope>NUCLEOTIDE SEQUENCE [LARGE SCALE GENOMIC DNA]</scope>
    <source>
        <strain evidence="2">UM2</strain>
    </source>
</reference>
<evidence type="ECO:0000313" key="1">
    <source>
        <dbReference type="EMBL" id="SKC14571.1"/>
    </source>
</evidence>
<evidence type="ECO:0008006" key="3">
    <source>
        <dbReference type="Google" id="ProtNLM"/>
    </source>
</evidence>
<dbReference type="EMBL" id="FUYM01000029">
    <property type="protein sequence ID" value="SKC14571.1"/>
    <property type="molecule type" value="Genomic_DNA"/>
</dbReference>
<organism evidence="1 2">
    <name type="scientific">Rhizorhabdus histidinilytica</name>
    <dbReference type="NCBI Taxonomy" id="439228"/>
    <lineage>
        <taxon>Bacteria</taxon>
        <taxon>Pseudomonadati</taxon>
        <taxon>Pseudomonadota</taxon>
        <taxon>Alphaproteobacteria</taxon>
        <taxon>Sphingomonadales</taxon>
        <taxon>Sphingomonadaceae</taxon>
        <taxon>Rhizorhabdus</taxon>
    </lineage>
</organism>
<dbReference type="InterPro" id="IPR027417">
    <property type="entry name" value="P-loop_NTPase"/>
</dbReference>
<accession>A0A1T5H1V8</accession>
<dbReference type="AlphaFoldDB" id="A0A1T5H1V8"/>
<evidence type="ECO:0000313" key="2">
    <source>
        <dbReference type="Proteomes" id="UP000189818"/>
    </source>
</evidence>
<name>A0A1T5H1V8_9SPHN</name>
<keyword evidence="2" id="KW-1185">Reference proteome</keyword>
<gene>
    <name evidence="1" type="ORF">SAMN06295920_1298</name>
</gene>
<protein>
    <recommendedName>
        <fullName evidence="3">ATPase dynein-related AAA domain-containing protein</fullName>
    </recommendedName>
</protein>
<dbReference type="Proteomes" id="UP000189818">
    <property type="component" value="Unassembled WGS sequence"/>
</dbReference>
<proteinExistence type="predicted"/>
<dbReference type="SUPFAM" id="SSF52540">
    <property type="entry name" value="P-loop containing nucleoside triphosphate hydrolases"/>
    <property type="match status" value="1"/>
</dbReference>
<sequence>MRAVYLSGPPGVGKTHSIVEQEEIWAACGIKPLRFRPRNVGELLDQFKIAGGRRPLIMEEADIIFRSKPMFEILKQATDPLTPDIFYRVEKVEGEKAAVPINLNVPIVVSTNMDLGSDVGWDKNLLADRDALFNRSRPVIIPDDPFALWEWSIYLALTSHLTRDFVIRNRSGGLPLVQANSLAVQAQAIDWFTDNVNKLEVISPRTLKQVAQSMGRTRYGDMPPAILAEELDGHLGKERADPIPVPAKADWGVLLRGMPKQLPAGAKVTA</sequence>